<proteinExistence type="predicted"/>
<sequence>MTHTPANLKGKNLAEIFDVGGFLTKDQTDQLSAEARASGLRIADAALEFGFISEEKLVQALSLQSGFPAMTP</sequence>
<evidence type="ECO:0000313" key="1">
    <source>
        <dbReference type="EMBL" id="EQD47592.1"/>
    </source>
</evidence>
<comment type="caution">
    <text evidence="1">The sequence shown here is derived from an EMBL/GenBank/DDBJ whole genome shotgun (WGS) entry which is preliminary data.</text>
</comment>
<dbReference type="InterPro" id="IPR037257">
    <property type="entry name" value="T2SS_E_N_sf"/>
</dbReference>
<name>T0ZSU4_9ZZZZ</name>
<dbReference type="EMBL" id="AUZX01010475">
    <property type="protein sequence ID" value="EQD47592.1"/>
    <property type="molecule type" value="Genomic_DNA"/>
</dbReference>
<gene>
    <name evidence="1" type="ORF">B1A_14276</name>
</gene>
<reference evidence="1" key="1">
    <citation type="submission" date="2013-08" db="EMBL/GenBank/DDBJ databases">
        <authorList>
            <person name="Mendez C."/>
            <person name="Richter M."/>
            <person name="Ferrer M."/>
            <person name="Sanchez J."/>
        </authorList>
    </citation>
    <scope>NUCLEOTIDE SEQUENCE</scope>
</reference>
<feature type="non-terminal residue" evidence="1">
    <location>
        <position position="72"/>
    </location>
</feature>
<protein>
    <submittedName>
        <fullName evidence="1">Type II secretion system protein E</fullName>
    </submittedName>
</protein>
<dbReference type="SUPFAM" id="SSF160246">
    <property type="entry name" value="EspE N-terminal domain-like"/>
    <property type="match status" value="1"/>
</dbReference>
<dbReference type="AlphaFoldDB" id="T0ZSU4"/>
<organism evidence="1">
    <name type="scientific">mine drainage metagenome</name>
    <dbReference type="NCBI Taxonomy" id="410659"/>
    <lineage>
        <taxon>unclassified sequences</taxon>
        <taxon>metagenomes</taxon>
        <taxon>ecological metagenomes</taxon>
    </lineage>
</organism>
<accession>T0ZSU4</accession>
<reference evidence="1" key="2">
    <citation type="journal article" date="2014" name="ISME J.">
        <title>Microbial stratification in low pH oxic and suboxic macroscopic growths along an acid mine drainage.</title>
        <authorList>
            <person name="Mendez-Garcia C."/>
            <person name="Mesa V."/>
            <person name="Sprenger R.R."/>
            <person name="Richter M."/>
            <person name="Diez M.S."/>
            <person name="Solano J."/>
            <person name="Bargiela R."/>
            <person name="Golyshina O.V."/>
            <person name="Manteca A."/>
            <person name="Ramos J.L."/>
            <person name="Gallego J.R."/>
            <person name="Llorente I."/>
            <person name="Martins Dos Santos V.A."/>
            <person name="Jensen O.N."/>
            <person name="Pelaez A.I."/>
            <person name="Sanchez J."/>
            <person name="Ferrer M."/>
        </authorList>
    </citation>
    <scope>NUCLEOTIDE SEQUENCE</scope>
</reference>